<dbReference type="EMBL" id="JBHRTA010000038">
    <property type="protein sequence ID" value="MFC3199062.1"/>
    <property type="molecule type" value="Genomic_DNA"/>
</dbReference>
<evidence type="ECO:0000259" key="2">
    <source>
        <dbReference type="Pfam" id="PF01764"/>
    </source>
</evidence>
<dbReference type="Proteomes" id="UP001595526">
    <property type="component" value="Unassembled WGS sequence"/>
</dbReference>
<dbReference type="InterPro" id="IPR029058">
    <property type="entry name" value="AB_hydrolase_fold"/>
</dbReference>
<reference evidence="4" key="1">
    <citation type="journal article" date="2019" name="Int. J. Syst. Evol. Microbiol.">
        <title>The Global Catalogue of Microorganisms (GCM) 10K type strain sequencing project: providing services to taxonomists for standard genome sequencing and annotation.</title>
        <authorList>
            <consortium name="The Broad Institute Genomics Platform"/>
            <consortium name="The Broad Institute Genome Sequencing Center for Infectious Disease"/>
            <person name="Wu L."/>
            <person name="Ma J."/>
        </authorList>
    </citation>
    <scope>NUCLEOTIDE SEQUENCE [LARGE SCALE GENOMIC DNA]</scope>
    <source>
        <strain evidence="4">KCTC 52416</strain>
    </source>
</reference>
<feature type="signal peptide" evidence="1">
    <location>
        <begin position="1"/>
        <end position="20"/>
    </location>
</feature>
<dbReference type="Pfam" id="PF01764">
    <property type="entry name" value="Lipase_3"/>
    <property type="match status" value="1"/>
</dbReference>
<dbReference type="InterPro" id="IPR051218">
    <property type="entry name" value="Sec_MonoDiacylglyc_Lipase"/>
</dbReference>
<accession>A0ABV7JUV8</accession>
<evidence type="ECO:0000256" key="1">
    <source>
        <dbReference type="SAM" id="SignalP"/>
    </source>
</evidence>
<protein>
    <submittedName>
        <fullName evidence="3">Lipase family protein</fullName>
    </submittedName>
</protein>
<gene>
    <name evidence="3" type="ORF">ACFOET_15665</name>
</gene>
<name>A0ABV7JUV8_9SPHI</name>
<dbReference type="SUPFAM" id="SSF53474">
    <property type="entry name" value="alpha/beta-Hydrolases"/>
    <property type="match status" value="1"/>
</dbReference>
<proteinExistence type="predicted"/>
<dbReference type="InterPro" id="IPR002921">
    <property type="entry name" value="Fungal_lipase-type"/>
</dbReference>
<keyword evidence="4" id="KW-1185">Reference proteome</keyword>
<sequence>MKHVIALAVWHLFWVSVSSAQSGTSHHLQPGFDPRECDDLLQLNAAFLDTVKGNRFEHFLSGYRFVYRSENVGLDNAWDLWIRTDSIVAITLRGTTANPKSILADFFCAMSPARGQLVLSTTDTFNYQLAAHEKAAVHTGFLIGFGYTALDMQPKVDSLYRAGYRNFLVTGHSQGGSLCYYVSAWLYYLEKNGRYPGLRVKTYASAAPKVGNMYFAYDYDNIMRSQWAFSIVNTADAVPEMPLTTQQVDVDMNEPNPILALMKRFDDLPFFKRIVLKRAFNRMRKAAAKSSEAYQRYLGGYTGKLIQNLVPGLALPETANTTYFVRPGVPITLVVNESYFNEFRGLAKQGPYYHHNPKTYRYLLRQYYPGLTDLEKNND</sequence>
<dbReference type="RefSeq" id="WP_379024317.1">
    <property type="nucleotide sequence ID" value="NZ_JBHRTA010000038.1"/>
</dbReference>
<dbReference type="PANTHER" id="PTHR45856">
    <property type="entry name" value="ALPHA/BETA-HYDROLASES SUPERFAMILY PROTEIN"/>
    <property type="match status" value="1"/>
</dbReference>
<feature type="domain" description="Fungal lipase-type" evidence="2">
    <location>
        <begin position="90"/>
        <end position="244"/>
    </location>
</feature>
<feature type="chain" id="PRO_5047224304" evidence="1">
    <location>
        <begin position="21"/>
        <end position="379"/>
    </location>
</feature>
<evidence type="ECO:0000313" key="4">
    <source>
        <dbReference type="Proteomes" id="UP001595526"/>
    </source>
</evidence>
<dbReference type="PANTHER" id="PTHR45856:SF24">
    <property type="entry name" value="FUNGAL LIPASE-LIKE DOMAIN-CONTAINING PROTEIN"/>
    <property type="match status" value="1"/>
</dbReference>
<dbReference type="Gene3D" id="3.40.50.1820">
    <property type="entry name" value="alpha/beta hydrolase"/>
    <property type="match status" value="1"/>
</dbReference>
<organism evidence="3 4">
    <name type="scientific">Parapedobacter deserti</name>
    <dbReference type="NCBI Taxonomy" id="1912957"/>
    <lineage>
        <taxon>Bacteria</taxon>
        <taxon>Pseudomonadati</taxon>
        <taxon>Bacteroidota</taxon>
        <taxon>Sphingobacteriia</taxon>
        <taxon>Sphingobacteriales</taxon>
        <taxon>Sphingobacteriaceae</taxon>
        <taxon>Parapedobacter</taxon>
    </lineage>
</organism>
<evidence type="ECO:0000313" key="3">
    <source>
        <dbReference type="EMBL" id="MFC3199062.1"/>
    </source>
</evidence>
<keyword evidence="1" id="KW-0732">Signal</keyword>
<comment type="caution">
    <text evidence="3">The sequence shown here is derived from an EMBL/GenBank/DDBJ whole genome shotgun (WGS) entry which is preliminary data.</text>
</comment>